<feature type="compositionally biased region" description="Basic and acidic residues" evidence="7">
    <location>
        <begin position="495"/>
        <end position="504"/>
    </location>
</feature>
<evidence type="ECO:0000256" key="1">
    <source>
        <dbReference type="ARBA" id="ARBA00004604"/>
    </source>
</evidence>
<dbReference type="Gene3D" id="1.20.120.1190">
    <property type="match status" value="1"/>
</dbReference>
<evidence type="ECO:0000256" key="2">
    <source>
        <dbReference type="ARBA" id="ARBA00022517"/>
    </source>
</evidence>
<dbReference type="SUPFAM" id="SSF52540">
    <property type="entry name" value="P-loop containing nucleoside triphosphate hydrolases"/>
    <property type="match status" value="1"/>
</dbReference>
<dbReference type="InterPro" id="IPR027417">
    <property type="entry name" value="P-loop_NTPase"/>
</dbReference>
<feature type="region of interest" description="Disordered" evidence="7">
    <location>
        <begin position="495"/>
        <end position="634"/>
    </location>
</feature>
<dbReference type="Pfam" id="PF17835">
    <property type="entry name" value="NOG1_N"/>
    <property type="match status" value="1"/>
</dbReference>
<keyword evidence="2 6" id="KW-0690">Ribosome biogenesis</keyword>
<dbReference type="PRINTS" id="PR00326">
    <property type="entry name" value="GTP1OBG"/>
</dbReference>
<keyword evidence="9" id="KW-1185">Reference proteome</keyword>
<dbReference type="InterPro" id="IPR041623">
    <property type="entry name" value="NOG1_N"/>
</dbReference>
<protein>
    <recommendedName>
        <fullName evidence="6">Nucleolar GTP-binding protein 1</fullName>
    </recommendedName>
</protein>
<name>A0ABM1KYA1_GEKJA</name>
<dbReference type="InterPro" id="IPR031167">
    <property type="entry name" value="G_OBG"/>
</dbReference>
<feature type="compositionally biased region" description="Basic residues" evidence="7">
    <location>
        <begin position="586"/>
        <end position="604"/>
    </location>
</feature>
<reference evidence="10" key="1">
    <citation type="submission" date="2025-08" db="UniProtKB">
        <authorList>
            <consortium name="RefSeq"/>
        </authorList>
    </citation>
    <scope>IDENTIFICATION</scope>
</reference>
<dbReference type="PANTHER" id="PTHR45759">
    <property type="entry name" value="NUCLEOLAR GTP-BINDING PROTEIN 1"/>
    <property type="match status" value="1"/>
</dbReference>
<feature type="compositionally biased region" description="Basic and acidic residues" evidence="7">
    <location>
        <begin position="605"/>
        <end position="618"/>
    </location>
</feature>
<dbReference type="Gene3D" id="3.40.50.300">
    <property type="entry name" value="P-loop containing nucleotide triphosphate hydrolases"/>
    <property type="match status" value="1"/>
</dbReference>
<accession>A0ABM1KYA1</accession>
<keyword evidence="5 6" id="KW-0539">Nucleus</keyword>
<dbReference type="InterPro" id="IPR006073">
    <property type="entry name" value="GTP-bd"/>
</dbReference>
<dbReference type="InterPro" id="IPR010674">
    <property type="entry name" value="NOG1_Rossman_fold_dom"/>
</dbReference>
<gene>
    <name evidence="10" type="primary">GTPBP4</name>
</gene>
<dbReference type="GeneID" id="107120491"/>
<feature type="compositionally biased region" description="Low complexity" evidence="7">
    <location>
        <begin position="560"/>
        <end position="572"/>
    </location>
</feature>
<dbReference type="InterPro" id="IPR024926">
    <property type="entry name" value="NOG1"/>
</dbReference>
<evidence type="ECO:0000256" key="6">
    <source>
        <dbReference type="PIRNR" id="PIRNR038919"/>
    </source>
</evidence>
<comment type="similarity">
    <text evidence="6">Belongs to the TRAFAC class OBG-HflX-like GTPase superfamily. OBG GTPase family. NOG subfamily.</text>
</comment>
<dbReference type="Proteomes" id="UP000694871">
    <property type="component" value="Unplaced"/>
</dbReference>
<evidence type="ECO:0000256" key="4">
    <source>
        <dbReference type="ARBA" id="ARBA00023134"/>
    </source>
</evidence>
<dbReference type="RefSeq" id="XP_015278688.1">
    <property type="nucleotide sequence ID" value="XM_015423202.1"/>
</dbReference>
<dbReference type="PIRSF" id="PIRSF038919">
    <property type="entry name" value="NOG1"/>
    <property type="match status" value="1"/>
</dbReference>
<comment type="subcellular location">
    <subcellularLocation>
        <location evidence="1 6">Nucleus</location>
        <location evidence="1 6">Nucleolus</location>
    </subcellularLocation>
</comment>
<comment type="function">
    <text evidence="6">Involved in the biogenesis of the 60S ribosomal subunit.</text>
</comment>
<keyword evidence="3" id="KW-0547">Nucleotide-binding</keyword>
<evidence type="ECO:0000256" key="3">
    <source>
        <dbReference type="ARBA" id="ARBA00022741"/>
    </source>
</evidence>
<proteinExistence type="inferred from homology"/>
<feature type="compositionally biased region" description="Basic and acidic residues" evidence="7">
    <location>
        <begin position="573"/>
        <end position="585"/>
    </location>
</feature>
<sequence length="634" mass="74077">MALYNFKKIMVVPSAKDFIDLTLSKTQRKTPTVIHKHYQIHRIRQFYMRKVKYTQQNYHDRLTQIITDFPKLDDIHPFYADLMNVLYDKDHYKLALGQINIAKNLIDNVAKDYVRLMKYGDSLYRCKQLKRAALGRMCTIIKRQKQSLEYLEQVRQHLSRLPTIDPNTRTLLLCGYPNVGKSSFINKVTRADVEVQPYAFTTKSLFVGHMDYKYLRWQVVDTPGILDHPLEERNTIEMQAITALAHLRAAVLYVMDLSEQCGHGLEEQLELFENIKPLFANKPLIIVANKCDVKRISELSEENQKMFADLEADGFPVIETSTLTEEGVIQVKTEACDRLLAHRVETKMKGNKVNDILNRLHLALPAKRDNKERPPFIPEGALRRKNRMEVDTPKKKLEKDLEMELGDDYILDLQKYWDLMNPSEKYDKIPEIWEGHNIADYIDPDIMKKLHQLEEEEELRQAAGEYDSDSESEDEEMVGIRELAQQIREKKKLKMLESKEKDTQGPRMPRTAKKVQRKKLEKEMSDLGLDMTDKNEAHYVTQARRSRSVTRKRKREESEPPTSVARSRSSSRTPRDVSGLRDAKMVKKTKTMMKKAQRKMNRLGRKGEGDRHVFDLKPKHLFSGKRKSGTTQRR</sequence>
<evidence type="ECO:0000256" key="7">
    <source>
        <dbReference type="SAM" id="MobiDB-lite"/>
    </source>
</evidence>
<evidence type="ECO:0000313" key="10">
    <source>
        <dbReference type="RefSeq" id="XP_015278688.1"/>
    </source>
</evidence>
<dbReference type="PROSITE" id="PS51710">
    <property type="entry name" value="G_OBG"/>
    <property type="match status" value="1"/>
</dbReference>
<dbReference type="NCBIfam" id="TIGR00231">
    <property type="entry name" value="small_GTP"/>
    <property type="match status" value="1"/>
</dbReference>
<dbReference type="CDD" id="cd01897">
    <property type="entry name" value="NOG"/>
    <property type="match status" value="1"/>
</dbReference>
<feature type="domain" description="OBG-type G" evidence="8">
    <location>
        <begin position="169"/>
        <end position="340"/>
    </location>
</feature>
<feature type="compositionally biased region" description="Basic and acidic residues" evidence="7">
    <location>
        <begin position="518"/>
        <end position="537"/>
    </location>
</feature>
<feature type="compositionally biased region" description="Basic residues" evidence="7">
    <location>
        <begin position="619"/>
        <end position="634"/>
    </location>
</feature>
<evidence type="ECO:0000259" key="8">
    <source>
        <dbReference type="PROSITE" id="PS51710"/>
    </source>
</evidence>
<organism evidence="9 10">
    <name type="scientific">Gekko japonicus</name>
    <name type="common">Schlegel's Japanese gecko</name>
    <dbReference type="NCBI Taxonomy" id="146911"/>
    <lineage>
        <taxon>Eukaryota</taxon>
        <taxon>Metazoa</taxon>
        <taxon>Chordata</taxon>
        <taxon>Craniata</taxon>
        <taxon>Vertebrata</taxon>
        <taxon>Euteleostomi</taxon>
        <taxon>Lepidosauria</taxon>
        <taxon>Squamata</taxon>
        <taxon>Bifurcata</taxon>
        <taxon>Gekkota</taxon>
        <taxon>Gekkonidae</taxon>
        <taxon>Gekkoninae</taxon>
        <taxon>Gekko</taxon>
    </lineage>
</organism>
<evidence type="ECO:0000313" key="9">
    <source>
        <dbReference type="Proteomes" id="UP000694871"/>
    </source>
</evidence>
<evidence type="ECO:0000256" key="5">
    <source>
        <dbReference type="ARBA" id="ARBA00023242"/>
    </source>
</evidence>
<dbReference type="Pfam" id="PF08155">
    <property type="entry name" value="NOGCT"/>
    <property type="match status" value="1"/>
</dbReference>
<keyword evidence="4" id="KW-0342">GTP-binding</keyword>
<dbReference type="InterPro" id="IPR012973">
    <property type="entry name" value="NOG_C"/>
</dbReference>
<dbReference type="Pfam" id="PF06858">
    <property type="entry name" value="NOG1"/>
    <property type="match status" value="1"/>
</dbReference>
<feature type="compositionally biased region" description="Basic residues" evidence="7">
    <location>
        <begin position="544"/>
        <end position="554"/>
    </location>
</feature>
<dbReference type="InterPro" id="IPR005225">
    <property type="entry name" value="Small_GTP-bd"/>
</dbReference>